<dbReference type="Gene3D" id="3.40.50.410">
    <property type="entry name" value="von Willebrand factor, type A domain"/>
    <property type="match status" value="1"/>
</dbReference>
<sequence length="349" mass="39846">MDSVLATTAWYSPSWLFPPALSQFDWVNSFWLYLIPTIPAIFALRWLINLKFGRKLHVAFSKSEIRSSPITYLRFIPPMLFALALTMVMIALARPQKSSETIEQWSEGIDIMLAIDISQSMEIEDFKPNRLEAAKDVAEEFISGRFRDRIGIVIFSGDAYSLTPLTTDYDLLRENIDEIDFDMIQKSGTAIGSAIGVSTNRMRESDAKSKVIILLSDGDNTAGNIDPITAAKLAEAYGIKIYTIGIGKNGRVPWGKDFFGRPRYVESYLNEKTLKEIAEIGHGQFFRATNNKALEEIFDRIDNYEKVKIKENKYKNTEDFYSIYLKWAIVFFLAWLATKLTFINNILED</sequence>
<dbReference type="PANTHER" id="PTHR22550">
    <property type="entry name" value="SPORE GERMINATION PROTEIN"/>
    <property type="match status" value="1"/>
</dbReference>
<dbReference type="CDD" id="cd01467">
    <property type="entry name" value="vWA_BatA_type"/>
    <property type="match status" value="1"/>
</dbReference>
<dbReference type="AlphaFoldDB" id="A0AAE3XT87"/>
<dbReference type="RefSeq" id="WP_309941814.1">
    <property type="nucleotide sequence ID" value="NZ_AP025305.1"/>
</dbReference>
<evidence type="ECO:0000256" key="5">
    <source>
        <dbReference type="SAM" id="Phobius"/>
    </source>
</evidence>
<keyword evidence="2 5" id="KW-0812">Transmembrane</keyword>
<dbReference type="EMBL" id="JAVDQD010000007">
    <property type="protein sequence ID" value="MDR6241219.1"/>
    <property type="molecule type" value="Genomic_DNA"/>
</dbReference>
<keyword evidence="3 5" id="KW-1133">Transmembrane helix</keyword>
<gene>
    <name evidence="7" type="ORF">HNQ88_004297</name>
</gene>
<feature type="transmembrane region" description="Helical" evidence="5">
    <location>
        <begin position="71"/>
        <end position="93"/>
    </location>
</feature>
<feature type="transmembrane region" description="Helical" evidence="5">
    <location>
        <begin position="30"/>
        <end position="50"/>
    </location>
</feature>
<dbReference type="Pfam" id="PF00092">
    <property type="entry name" value="VWA"/>
    <property type="match status" value="1"/>
</dbReference>
<keyword evidence="8" id="KW-1185">Reference proteome</keyword>
<evidence type="ECO:0000256" key="3">
    <source>
        <dbReference type="ARBA" id="ARBA00022989"/>
    </source>
</evidence>
<evidence type="ECO:0000256" key="4">
    <source>
        <dbReference type="ARBA" id="ARBA00023136"/>
    </source>
</evidence>
<dbReference type="InterPro" id="IPR036465">
    <property type="entry name" value="vWFA_dom_sf"/>
</dbReference>
<proteinExistence type="predicted"/>
<dbReference type="PANTHER" id="PTHR22550:SF5">
    <property type="entry name" value="LEUCINE ZIPPER PROTEIN 4"/>
    <property type="match status" value="1"/>
</dbReference>
<evidence type="ECO:0000256" key="1">
    <source>
        <dbReference type="ARBA" id="ARBA00022475"/>
    </source>
</evidence>
<dbReference type="SMART" id="SM00327">
    <property type="entry name" value="VWA"/>
    <property type="match status" value="1"/>
</dbReference>
<dbReference type="PROSITE" id="PS50234">
    <property type="entry name" value="VWFA"/>
    <property type="match status" value="1"/>
</dbReference>
<dbReference type="InterPro" id="IPR033881">
    <property type="entry name" value="vWA_BatA_type"/>
</dbReference>
<dbReference type="SUPFAM" id="SSF53300">
    <property type="entry name" value="vWA-like"/>
    <property type="match status" value="1"/>
</dbReference>
<evidence type="ECO:0000256" key="2">
    <source>
        <dbReference type="ARBA" id="ARBA00022692"/>
    </source>
</evidence>
<keyword evidence="4 5" id="KW-0472">Membrane</keyword>
<keyword evidence="1" id="KW-1003">Cell membrane</keyword>
<comment type="caution">
    <text evidence="7">The sequence shown here is derived from an EMBL/GenBank/DDBJ whole genome shotgun (WGS) entry which is preliminary data.</text>
</comment>
<protein>
    <submittedName>
        <fullName evidence="7">Ca-activated chloride channel family protein</fullName>
    </submittedName>
</protein>
<dbReference type="InterPro" id="IPR002035">
    <property type="entry name" value="VWF_A"/>
</dbReference>
<evidence type="ECO:0000313" key="8">
    <source>
        <dbReference type="Proteomes" id="UP001185092"/>
    </source>
</evidence>
<accession>A0AAE3XT87</accession>
<reference evidence="7" key="1">
    <citation type="submission" date="2023-07" db="EMBL/GenBank/DDBJ databases">
        <title>Genomic Encyclopedia of Type Strains, Phase IV (KMG-IV): sequencing the most valuable type-strain genomes for metagenomic binning, comparative biology and taxonomic classification.</title>
        <authorList>
            <person name="Goeker M."/>
        </authorList>
    </citation>
    <scope>NUCLEOTIDE SEQUENCE</scope>
    <source>
        <strain evidence="7">DSM 26174</strain>
    </source>
</reference>
<dbReference type="InterPro" id="IPR050768">
    <property type="entry name" value="UPF0353/GerABKA_families"/>
</dbReference>
<organism evidence="7 8">
    <name type="scientific">Aureibacter tunicatorum</name>
    <dbReference type="NCBI Taxonomy" id="866807"/>
    <lineage>
        <taxon>Bacteria</taxon>
        <taxon>Pseudomonadati</taxon>
        <taxon>Bacteroidota</taxon>
        <taxon>Cytophagia</taxon>
        <taxon>Cytophagales</taxon>
        <taxon>Persicobacteraceae</taxon>
        <taxon>Aureibacter</taxon>
    </lineage>
</organism>
<feature type="domain" description="VWFA" evidence="6">
    <location>
        <begin position="110"/>
        <end position="301"/>
    </location>
</feature>
<evidence type="ECO:0000313" key="7">
    <source>
        <dbReference type="EMBL" id="MDR6241219.1"/>
    </source>
</evidence>
<name>A0AAE3XT87_9BACT</name>
<evidence type="ECO:0000259" key="6">
    <source>
        <dbReference type="PROSITE" id="PS50234"/>
    </source>
</evidence>
<dbReference type="Proteomes" id="UP001185092">
    <property type="component" value="Unassembled WGS sequence"/>
</dbReference>